<dbReference type="Gene3D" id="3.20.20.140">
    <property type="entry name" value="Metal-dependent hydrolases"/>
    <property type="match status" value="1"/>
</dbReference>
<evidence type="ECO:0000259" key="2">
    <source>
        <dbReference type="Pfam" id="PF01979"/>
    </source>
</evidence>
<gene>
    <name evidence="3" type="ORF">CYJ25_06810</name>
</gene>
<evidence type="ECO:0000313" key="4">
    <source>
        <dbReference type="Proteomes" id="UP000234545"/>
    </source>
</evidence>
<dbReference type="InterPro" id="IPR011059">
    <property type="entry name" value="Metal-dep_hydrolase_composite"/>
</dbReference>
<keyword evidence="1" id="KW-0378">Hydrolase</keyword>
<dbReference type="GO" id="GO:0016810">
    <property type="term" value="F:hydrolase activity, acting on carbon-nitrogen (but not peptide) bonds"/>
    <property type="evidence" value="ECO:0007669"/>
    <property type="project" value="InterPro"/>
</dbReference>
<dbReference type="InterPro" id="IPR006680">
    <property type="entry name" value="Amidohydro-rel"/>
</dbReference>
<dbReference type="Pfam" id="PF01979">
    <property type="entry name" value="Amidohydro_1"/>
    <property type="match status" value="1"/>
</dbReference>
<feature type="domain" description="Amidohydrolase-related" evidence="2">
    <location>
        <begin position="60"/>
        <end position="420"/>
    </location>
</feature>
<protein>
    <submittedName>
        <fullName evidence="3">Cytosine deaminase</fullName>
    </submittedName>
</protein>
<comment type="caution">
    <text evidence="3">The sequence shown here is derived from an EMBL/GenBank/DDBJ whole genome shotgun (WGS) entry which is preliminary data.</text>
</comment>
<reference evidence="3 4" key="1">
    <citation type="submission" date="2017-12" db="EMBL/GenBank/DDBJ databases">
        <title>Phylogenetic diversity of female urinary microbiome.</title>
        <authorList>
            <person name="Thomas-White K."/>
            <person name="Wolfe A.J."/>
        </authorList>
    </citation>
    <scope>NUCLEOTIDE SEQUENCE [LARGE SCALE GENOMIC DNA]</scope>
    <source>
        <strain evidence="3 4">UMB0250</strain>
    </source>
</reference>
<organism evidence="3 4">
    <name type="scientific">Schaalia turicensis</name>
    <dbReference type="NCBI Taxonomy" id="131111"/>
    <lineage>
        <taxon>Bacteria</taxon>
        <taxon>Bacillati</taxon>
        <taxon>Actinomycetota</taxon>
        <taxon>Actinomycetes</taxon>
        <taxon>Actinomycetales</taxon>
        <taxon>Actinomycetaceae</taxon>
        <taxon>Schaalia</taxon>
    </lineage>
</organism>
<dbReference type="RefSeq" id="WP_101628425.1">
    <property type="nucleotide sequence ID" value="NZ_PKKJ01000009.1"/>
</dbReference>
<dbReference type="SUPFAM" id="SSF51338">
    <property type="entry name" value="Composite domain of metallo-dependent hydrolases"/>
    <property type="match status" value="1"/>
</dbReference>
<evidence type="ECO:0000313" key="3">
    <source>
        <dbReference type="EMBL" id="PKY65940.1"/>
    </source>
</evidence>
<accession>A0A2I1I491</accession>
<dbReference type="SUPFAM" id="SSF51556">
    <property type="entry name" value="Metallo-dependent hydrolases"/>
    <property type="match status" value="1"/>
</dbReference>
<dbReference type="PANTHER" id="PTHR43794:SF11">
    <property type="entry name" value="AMIDOHYDROLASE-RELATED DOMAIN-CONTAINING PROTEIN"/>
    <property type="match status" value="1"/>
</dbReference>
<name>A0A2I1I491_9ACTO</name>
<evidence type="ECO:0000256" key="1">
    <source>
        <dbReference type="ARBA" id="ARBA00022801"/>
    </source>
</evidence>
<dbReference type="InterPro" id="IPR050287">
    <property type="entry name" value="MTA/SAH_deaminase"/>
</dbReference>
<sequence>MSNVQVWSAGLVIPITAPSVMDGAVAVKDGRIEHVGARDWVLETLADRGLSYSERHFDGVLLPGLVNAHTHLQYTGMAEVGAKQYRGMPDWISGFNAVYDTGGLDWGKDAATGAQMLLEAGTTSAADVVTDPEAASALHNAGLHGVAYWEVMDWTNDDWKERGPATVEKALDAMPTPPAVGISPHAPYSLEADPLLDLPDLARRRGVRLHIHLGESHSEAEWAEGRTGELSDLWRTGDSSSFTAMRARGGGFSATQFVDQLGVLGPDCHVAHGVYMTADDRRRLRSRSTAVALCPRSNRVIGLDAPPVAAYLNEGNMIAVGTDSLSSSPSLDVMEDVAVLFDIARNQGYRASDLARRLLNAATLGGAWAIGTATGPDRIGQLQAGAVADLCVIDVPVSDITGSIEDVVRHGAGRQVETVIAGQVRFSREGSLR</sequence>
<dbReference type="EMBL" id="PKKJ01000009">
    <property type="protein sequence ID" value="PKY65940.1"/>
    <property type="molecule type" value="Genomic_DNA"/>
</dbReference>
<proteinExistence type="predicted"/>
<dbReference type="OrthoDB" id="3189065at2"/>
<dbReference type="Proteomes" id="UP000234545">
    <property type="component" value="Unassembled WGS sequence"/>
</dbReference>
<dbReference type="AlphaFoldDB" id="A0A2I1I491"/>
<dbReference type="InterPro" id="IPR032466">
    <property type="entry name" value="Metal_Hydrolase"/>
</dbReference>
<dbReference type="PANTHER" id="PTHR43794">
    <property type="entry name" value="AMINOHYDROLASE SSNA-RELATED"/>
    <property type="match status" value="1"/>
</dbReference>